<evidence type="ECO:0000256" key="6">
    <source>
        <dbReference type="ARBA" id="ARBA00022840"/>
    </source>
</evidence>
<keyword evidence="5" id="KW-0547">Nucleotide-binding</keyword>
<keyword evidence="8 10" id="KW-0472">Membrane</keyword>
<feature type="transmembrane region" description="Helical" evidence="10">
    <location>
        <begin position="98"/>
        <end position="124"/>
    </location>
</feature>
<evidence type="ECO:0000313" key="14">
    <source>
        <dbReference type="Proteomes" id="UP000239863"/>
    </source>
</evidence>
<name>A0A2S6FW67_9CLOT</name>
<dbReference type="GO" id="GO:0005524">
    <property type="term" value="F:ATP binding"/>
    <property type="evidence" value="ECO:0007669"/>
    <property type="project" value="UniProtKB-KW"/>
</dbReference>
<dbReference type="InterPro" id="IPR003439">
    <property type="entry name" value="ABC_transporter-like_ATP-bd"/>
</dbReference>
<dbReference type="InterPro" id="IPR017871">
    <property type="entry name" value="ABC_transporter-like_CS"/>
</dbReference>
<evidence type="ECO:0000256" key="5">
    <source>
        <dbReference type="ARBA" id="ARBA00022741"/>
    </source>
</evidence>
<dbReference type="EMBL" id="PTIS01000013">
    <property type="protein sequence ID" value="PPK47784.1"/>
    <property type="molecule type" value="Genomic_DNA"/>
</dbReference>
<dbReference type="SUPFAM" id="SSF52540">
    <property type="entry name" value="P-loop containing nucleoside triphosphate hydrolases"/>
    <property type="match status" value="1"/>
</dbReference>
<reference evidence="13 14" key="1">
    <citation type="submission" date="2018-02" db="EMBL/GenBank/DDBJ databases">
        <title>Genomic Encyclopedia of Archaeal and Bacterial Type Strains, Phase II (KMG-II): from individual species to whole genera.</title>
        <authorList>
            <person name="Goeker M."/>
        </authorList>
    </citation>
    <scope>NUCLEOTIDE SEQUENCE [LARGE SCALE GENOMIC DNA]</scope>
    <source>
        <strain evidence="13 14">DSM 15099</strain>
    </source>
</reference>
<dbReference type="GO" id="GO:0005886">
    <property type="term" value="C:plasma membrane"/>
    <property type="evidence" value="ECO:0007669"/>
    <property type="project" value="UniProtKB-SubCell"/>
</dbReference>
<gene>
    <name evidence="13" type="ORF">BD821_1134</name>
</gene>
<evidence type="ECO:0000256" key="7">
    <source>
        <dbReference type="ARBA" id="ARBA00022989"/>
    </source>
</evidence>
<evidence type="ECO:0000256" key="1">
    <source>
        <dbReference type="ARBA" id="ARBA00004651"/>
    </source>
</evidence>
<sequence>MEKDKRGASYTSPKPNIPAGNSFKRNRGMQPVVKPKNFKETLIRLWEYFGKERKLLIVIFTLVIISSAFGLLVPYLIGKAVDALNLGKLYVDFKTLKIIAIVLISTYIMDSLITLLQGFIMAGISQRIVFGLREALFEKLQSLPLMFFDTHTHGEIMSRLSNDIENVSTTISQSTIQLMSSFINIIGAFTMMIILSPLLTVASMVTLPLVLFMTNSIAKRTKVLFKEQQVVLGKLNGHIEESISGIHVVKAFNREDKIIEEFDDLNSNLCEVGIKAQVWSGYIMPLMNVINNIGFAAVAAIGGVLAVKDLITVGIIASFISYSRQFARPLNDLASIFNTFQSAVAGAERVFETLDEKEEPRDIKNAQVLSNVRGDVEFQNVTFGYNEDSYVLKDISFNVKRGENIALVGPTGAGKTTIVNLLTGFYNVSKGDILIDGKSIKKYTKDSLRKAFGIVLQDSYLFSDTIKENIRYGNLNATDEEIESAAKLANADAFISKLPKGYNTIISEGGVSLSQGEKQLVSIARAILSNPSILVLDEATSSVDTRTELKIQEALLGVMKGRTSFIIAHRLSTIKDADKIMVIDNGSIMEMGTHEELIKRKEYYYKLYDSQFN</sequence>
<dbReference type="AlphaFoldDB" id="A0A2S6FW67"/>
<dbReference type="Pfam" id="PF00005">
    <property type="entry name" value="ABC_tran"/>
    <property type="match status" value="1"/>
</dbReference>
<keyword evidence="3" id="KW-1003">Cell membrane</keyword>
<evidence type="ECO:0000256" key="10">
    <source>
        <dbReference type="SAM" id="Phobius"/>
    </source>
</evidence>
<keyword evidence="4 10" id="KW-0812">Transmembrane</keyword>
<dbReference type="InterPro" id="IPR039421">
    <property type="entry name" value="Type_1_exporter"/>
</dbReference>
<protein>
    <submittedName>
        <fullName evidence="13">ATP-binding cassette subfamily B protein</fullName>
    </submittedName>
</protein>
<dbReference type="PROSITE" id="PS50893">
    <property type="entry name" value="ABC_TRANSPORTER_2"/>
    <property type="match status" value="1"/>
</dbReference>
<dbReference type="RefSeq" id="WP_104410239.1">
    <property type="nucleotide sequence ID" value="NZ_PTIS01000013.1"/>
</dbReference>
<dbReference type="Pfam" id="PF00664">
    <property type="entry name" value="ABC_membrane"/>
    <property type="match status" value="1"/>
</dbReference>
<keyword evidence="2" id="KW-0813">Transport</keyword>
<dbReference type="InterPro" id="IPR011527">
    <property type="entry name" value="ABC1_TM_dom"/>
</dbReference>
<dbReference type="GO" id="GO:0016887">
    <property type="term" value="F:ATP hydrolysis activity"/>
    <property type="evidence" value="ECO:0007669"/>
    <property type="project" value="InterPro"/>
</dbReference>
<dbReference type="InterPro" id="IPR027417">
    <property type="entry name" value="P-loop_NTPase"/>
</dbReference>
<dbReference type="PANTHER" id="PTHR43394">
    <property type="entry name" value="ATP-DEPENDENT PERMEASE MDL1, MITOCHONDRIAL"/>
    <property type="match status" value="1"/>
</dbReference>
<evidence type="ECO:0000256" key="9">
    <source>
        <dbReference type="SAM" id="MobiDB-lite"/>
    </source>
</evidence>
<evidence type="ECO:0000256" key="3">
    <source>
        <dbReference type="ARBA" id="ARBA00022475"/>
    </source>
</evidence>
<dbReference type="PROSITE" id="PS50929">
    <property type="entry name" value="ABC_TM1F"/>
    <property type="match status" value="1"/>
</dbReference>
<feature type="domain" description="ABC transmembrane type-1" evidence="12">
    <location>
        <begin position="57"/>
        <end position="342"/>
    </location>
</feature>
<dbReference type="SUPFAM" id="SSF90123">
    <property type="entry name" value="ABC transporter transmembrane region"/>
    <property type="match status" value="1"/>
</dbReference>
<evidence type="ECO:0000256" key="8">
    <source>
        <dbReference type="ARBA" id="ARBA00023136"/>
    </source>
</evidence>
<dbReference type="PANTHER" id="PTHR43394:SF1">
    <property type="entry name" value="ATP-BINDING CASSETTE SUB-FAMILY B MEMBER 10, MITOCHONDRIAL"/>
    <property type="match status" value="1"/>
</dbReference>
<evidence type="ECO:0000259" key="12">
    <source>
        <dbReference type="PROSITE" id="PS50929"/>
    </source>
</evidence>
<dbReference type="STRING" id="37659.GCA_000703125_01932"/>
<organism evidence="13 14">
    <name type="scientific">Clostridium algidicarnis DSM 15099</name>
    <dbReference type="NCBI Taxonomy" id="1121295"/>
    <lineage>
        <taxon>Bacteria</taxon>
        <taxon>Bacillati</taxon>
        <taxon>Bacillota</taxon>
        <taxon>Clostridia</taxon>
        <taxon>Eubacteriales</taxon>
        <taxon>Clostridiaceae</taxon>
        <taxon>Clostridium</taxon>
    </lineage>
</organism>
<dbReference type="CDD" id="cd18547">
    <property type="entry name" value="ABC_6TM_Tm288_like"/>
    <property type="match status" value="1"/>
</dbReference>
<dbReference type="InterPro" id="IPR036640">
    <property type="entry name" value="ABC1_TM_sf"/>
</dbReference>
<dbReference type="FunFam" id="3.40.50.300:FF:000287">
    <property type="entry name" value="Multidrug ABC transporter ATP-binding protein"/>
    <property type="match status" value="1"/>
</dbReference>
<accession>A0A2S6FW67</accession>
<comment type="caution">
    <text evidence="13">The sequence shown here is derived from an EMBL/GenBank/DDBJ whole genome shotgun (WGS) entry which is preliminary data.</text>
</comment>
<comment type="subcellular location">
    <subcellularLocation>
        <location evidence="1">Cell membrane</location>
        <topology evidence="1">Multi-pass membrane protein</topology>
    </subcellularLocation>
</comment>
<dbReference type="FunFam" id="1.20.1560.10:FF:000011">
    <property type="entry name" value="Multidrug ABC transporter ATP-binding protein"/>
    <property type="match status" value="1"/>
</dbReference>
<dbReference type="SMART" id="SM00382">
    <property type="entry name" value="AAA"/>
    <property type="match status" value="1"/>
</dbReference>
<dbReference type="GO" id="GO:0015421">
    <property type="term" value="F:ABC-type oligopeptide transporter activity"/>
    <property type="evidence" value="ECO:0007669"/>
    <property type="project" value="TreeGrafter"/>
</dbReference>
<dbReference type="CDD" id="cd03254">
    <property type="entry name" value="ABCC_Glucan_exporter_like"/>
    <property type="match status" value="1"/>
</dbReference>
<keyword evidence="7 10" id="KW-1133">Transmembrane helix</keyword>
<dbReference type="Gene3D" id="1.20.1560.10">
    <property type="entry name" value="ABC transporter type 1, transmembrane domain"/>
    <property type="match status" value="1"/>
</dbReference>
<keyword evidence="6 13" id="KW-0067">ATP-binding</keyword>
<feature type="transmembrane region" description="Helical" evidence="10">
    <location>
        <begin position="182"/>
        <end position="205"/>
    </location>
</feature>
<evidence type="ECO:0000256" key="4">
    <source>
        <dbReference type="ARBA" id="ARBA00022692"/>
    </source>
</evidence>
<dbReference type="Gene3D" id="3.40.50.300">
    <property type="entry name" value="P-loop containing nucleotide triphosphate hydrolases"/>
    <property type="match status" value="1"/>
</dbReference>
<proteinExistence type="predicted"/>
<dbReference type="InterPro" id="IPR003593">
    <property type="entry name" value="AAA+_ATPase"/>
</dbReference>
<feature type="transmembrane region" description="Helical" evidence="10">
    <location>
        <begin position="55"/>
        <end position="78"/>
    </location>
</feature>
<evidence type="ECO:0000256" key="2">
    <source>
        <dbReference type="ARBA" id="ARBA00022448"/>
    </source>
</evidence>
<evidence type="ECO:0000313" key="13">
    <source>
        <dbReference type="EMBL" id="PPK47784.1"/>
    </source>
</evidence>
<dbReference type="PROSITE" id="PS00211">
    <property type="entry name" value="ABC_TRANSPORTER_1"/>
    <property type="match status" value="1"/>
</dbReference>
<dbReference type="Proteomes" id="UP000239863">
    <property type="component" value="Unassembled WGS sequence"/>
</dbReference>
<evidence type="ECO:0000259" key="11">
    <source>
        <dbReference type="PROSITE" id="PS50893"/>
    </source>
</evidence>
<dbReference type="OrthoDB" id="9762778at2"/>
<feature type="domain" description="ABC transporter" evidence="11">
    <location>
        <begin position="376"/>
        <end position="610"/>
    </location>
</feature>
<feature type="region of interest" description="Disordered" evidence="9">
    <location>
        <begin position="1"/>
        <end position="28"/>
    </location>
</feature>